<dbReference type="OrthoDB" id="6401683at2"/>
<dbReference type="NCBIfam" id="TIGR04141">
    <property type="entry name" value="TIGR04141 family sporadically distributed protein"/>
    <property type="match status" value="1"/>
</dbReference>
<accession>A0A512HFX3</accession>
<organism evidence="1 2">
    <name type="scientific">Ciceribacter naphthalenivorans</name>
    <dbReference type="NCBI Taxonomy" id="1118451"/>
    <lineage>
        <taxon>Bacteria</taxon>
        <taxon>Pseudomonadati</taxon>
        <taxon>Pseudomonadota</taxon>
        <taxon>Alphaproteobacteria</taxon>
        <taxon>Hyphomicrobiales</taxon>
        <taxon>Rhizobiaceae</taxon>
        <taxon>Ciceribacter</taxon>
    </lineage>
</organism>
<comment type="caution">
    <text evidence="1">The sequence shown here is derived from an EMBL/GenBank/DDBJ whole genome shotgun (WGS) entry which is preliminary data.</text>
</comment>
<evidence type="ECO:0000313" key="2">
    <source>
        <dbReference type="Proteomes" id="UP000321717"/>
    </source>
</evidence>
<dbReference type="RefSeq" id="WP_147179120.1">
    <property type="nucleotide sequence ID" value="NZ_BJZP01000004.1"/>
</dbReference>
<evidence type="ECO:0008006" key="3">
    <source>
        <dbReference type="Google" id="ProtNLM"/>
    </source>
</evidence>
<reference evidence="1 2" key="1">
    <citation type="submission" date="2019-07" db="EMBL/GenBank/DDBJ databases">
        <title>Whole genome shotgun sequence of Rhizobium naphthalenivorans NBRC 107585.</title>
        <authorList>
            <person name="Hosoyama A."/>
            <person name="Uohara A."/>
            <person name="Ohji S."/>
            <person name="Ichikawa N."/>
        </authorList>
    </citation>
    <scope>NUCLEOTIDE SEQUENCE [LARGE SCALE GENOMIC DNA]</scope>
    <source>
        <strain evidence="1 2">NBRC 107585</strain>
    </source>
</reference>
<dbReference type="Proteomes" id="UP000321717">
    <property type="component" value="Unassembled WGS sequence"/>
</dbReference>
<dbReference type="AlphaFoldDB" id="A0A512HFX3"/>
<dbReference type="InterPro" id="IPR026487">
    <property type="entry name" value="CHP04141"/>
</dbReference>
<evidence type="ECO:0000313" key="1">
    <source>
        <dbReference type="EMBL" id="GEO84347.1"/>
    </source>
</evidence>
<dbReference type="Pfam" id="PF19614">
    <property type="entry name" value="DUF6119"/>
    <property type="match status" value="1"/>
</dbReference>
<proteinExistence type="predicted"/>
<sequence length="563" mass="63214">MADKARNFTVFLLRDGVDATNCLTDEHKLSGTFTAKNLPEGATLFVLDTKESEPWWKSYFQVGGKLPQVSKGAVIVVPVKNRHFALCFGHVQHNLRNDAYVYDFGLRVTLNSIDREKLKSTDTLEPGASRRRRTQLPNESDLTLFDFDQDSSILRSLTGKVKPELEDLFKHPTGTSNLRLSTKRASSKLPELCEKLLELYASKDYETIFPDIRNIEPVRDPTTIASLNDNLVASIRAKSNDVTLTIPEIVDYSRISQFTLSGAGAGKVYQDIFIGRYYEYLENSKVDLNDINVASLERYRLVALDDDENQVKPFSIYRCLVFDTKLNGDPAIYHLDEGVWYKFDATLVERLNTYLDPLLRATPDLPDYNHGREDAYNIAVERSGLGYGNLDKKNIAPPGQKQIEPSDLISLEDGQAVFVHVKISTSSKELSHLFNQAVNSVETLRDDPASVERLRMLLKGLFTDEKTDSLIKAVEAGNILVRYAVITHKDAKHLSENFPLFSRLSLARAMKTLKRMGVARRCEFVADVSDPDGGKKKTRKKKGKAAVPVEEAVIEDDGPAEEA</sequence>
<dbReference type="EMBL" id="BJZP01000004">
    <property type="protein sequence ID" value="GEO84347.1"/>
    <property type="molecule type" value="Genomic_DNA"/>
</dbReference>
<keyword evidence="2" id="KW-1185">Reference proteome</keyword>
<protein>
    <recommendedName>
        <fullName evidence="3">Sporadically distributed protein, TIGR04141 family</fullName>
    </recommendedName>
</protein>
<name>A0A512HFX3_9HYPH</name>
<gene>
    <name evidence="1" type="ORF">RNA01_12790</name>
</gene>